<organism evidence="2 3">
    <name type="scientific">Haloferula rosea</name>
    <dbReference type="NCBI Taxonomy" id="490093"/>
    <lineage>
        <taxon>Bacteria</taxon>
        <taxon>Pseudomonadati</taxon>
        <taxon>Verrucomicrobiota</taxon>
        <taxon>Verrucomicrobiia</taxon>
        <taxon>Verrucomicrobiales</taxon>
        <taxon>Verrucomicrobiaceae</taxon>
        <taxon>Haloferula</taxon>
    </lineage>
</organism>
<reference evidence="2" key="1">
    <citation type="submission" date="2021-01" db="EMBL/GenBank/DDBJ databases">
        <title>Modified the classification status of verrucomicrobia.</title>
        <authorList>
            <person name="Feng X."/>
        </authorList>
    </citation>
    <scope>NUCLEOTIDE SEQUENCE</scope>
    <source>
        <strain evidence="2">KCTC 22201</strain>
    </source>
</reference>
<proteinExistence type="predicted"/>
<keyword evidence="1" id="KW-0732">Signal</keyword>
<dbReference type="EMBL" id="JAENII010000015">
    <property type="protein sequence ID" value="MBK1828616.1"/>
    <property type="molecule type" value="Genomic_DNA"/>
</dbReference>
<gene>
    <name evidence="2" type="ORF">JIN81_16405</name>
</gene>
<evidence type="ECO:0000256" key="1">
    <source>
        <dbReference type="ARBA" id="ARBA00022729"/>
    </source>
</evidence>
<evidence type="ECO:0000313" key="2">
    <source>
        <dbReference type="EMBL" id="MBK1828616.1"/>
    </source>
</evidence>
<dbReference type="Pfam" id="PF12951">
    <property type="entry name" value="PATR"/>
    <property type="match status" value="2"/>
</dbReference>
<comment type="caution">
    <text evidence="2">The sequence shown here is derived from an EMBL/GenBank/DDBJ whole genome shotgun (WGS) entry which is preliminary data.</text>
</comment>
<dbReference type="SUPFAM" id="SSF51126">
    <property type="entry name" value="Pectin lyase-like"/>
    <property type="match status" value="1"/>
</dbReference>
<protein>
    <submittedName>
        <fullName evidence="2">Autotransporter-associated beta strand repeat-containing protein</fullName>
    </submittedName>
</protein>
<accession>A0A934VH15</accession>
<dbReference type="NCBIfam" id="TIGR02601">
    <property type="entry name" value="autotrns_rpt"/>
    <property type="match status" value="2"/>
</dbReference>
<dbReference type="AlphaFoldDB" id="A0A934VH15"/>
<evidence type="ECO:0000313" key="3">
    <source>
        <dbReference type="Proteomes" id="UP000658278"/>
    </source>
</evidence>
<dbReference type="InterPro" id="IPR013425">
    <property type="entry name" value="Autotrns_rpt"/>
</dbReference>
<name>A0A934VH15_9BACT</name>
<keyword evidence="3" id="KW-1185">Reference proteome</keyword>
<sequence length="215" mass="21533">MDGGLTKEGEGNILLAGANTYTGDTNVDAGCLNLDNITAIPDLTKVNVAAGAGFGGIAGAGNLLDADIQSIVDTVNWDVGGGSFLVIDTNGADVTVAANITGDIGLIKKGDGVLTLTGTNTFTGSTVIEGGSIVTPGGEVSVDSITTGPGTNSGLKVTLAFTADSDVDIYASDDLVNWTPIATNVAASPYEEDDVADTKRFYVVVTAGETFPPAP</sequence>
<dbReference type="InterPro" id="IPR011050">
    <property type="entry name" value="Pectin_lyase_fold/virulence"/>
</dbReference>
<dbReference type="Proteomes" id="UP000658278">
    <property type="component" value="Unassembled WGS sequence"/>
</dbReference>